<dbReference type="AlphaFoldDB" id="A0A9P9WRL0"/>
<dbReference type="Pfam" id="PF04082">
    <property type="entry name" value="Fungal_trans"/>
    <property type="match status" value="1"/>
</dbReference>
<keyword evidence="2" id="KW-0479">Metal-binding</keyword>
<dbReference type="CDD" id="cd12148">
    <property type="entry name" value="fungal_TF_MHR"/>
    <property type="match status" value="1"/>
</dbReference>
<dbReference type="InterPro" id="IPR050613">
    <property type="entry name" value="Sec_Metabolite_Reg"/>
</dbReference>
<gene>
    <name evidence="6" type="ORF">JX265_004035</name>
</gene>
<feature type="region of interest" description="Disordered" evidence="4">
    <location>
        <begin position="104"/>
        <end position="134"/>
    </location>
</feature>
<comment type="subcellular location">
    <subcellularLocation>
        <location evidence="1">Nucleus</location>
    </subcellularLocation>
</comment>
<dbReference type="InterPro" id="IPR001138">
    <property type="entry name" value="Zn2Cys6_DnaBD"/>
</dbReference>
<name>A0A9P9WRL0_9PEZI</name>
<keyword evidence="3" id="KW-0539">Nucleus</keyword>
<dbReference type="PANTHER" id="PTHR31001:SF49">
    <property type="entry name" value="ZN(II)2CYS6 TRANSCRIPTION FACTOR (EUROFUNG)"/>
    <property type="match status" value="1"/>
</dbReference>
<evidence type="ECO:0000259" key="5">
    <source>
        <dbReference type="PROSITE" id="PS50048"/>
    </source>
</evidence>
<dbReference type="CDD" id="cd00067">
    <property type="entry name" value="GAL4"/>
    <property type="match status" value="1"/>
</dbReference>
<dbReference type="GO" id="GO:0003677">
    <property type="term" value="F:DNA binding"/>
    <property type="evidence" value="ECO:0007669"/>
    <property type="project" value="InterPro"/>
</dbReference>
<dbReference type="Pfam" id="PF00172">
    <property type="entry name" value="Zn_clus"/>
    <property type="match status" value="1"/>
</dbReference>
<dbReference type="EMBL" id="JAFIMR010000007">
    <property type="protein sequence ID" value="KAI1876509.1"/>
    <property type="molecule type" value="Genomic_DNA"/>
</dbReference>
<dbReference type="PROSITE" id="PS00463">
    <property type="entry name" value="ZN2_CY6_FUNGAL_1"/>
    <property type="match status" value="1"/>
</dbReference>
<feature type="region of interest" description="Disordered" evidence="4">
    <location>
        <begin position="1"/>
        <end position="34"/>
    </location>
</feature>
<dbReference type="GO" id="GO:0000981">
    <property type="term" value="F:DNA-binding transcription factor activity, RNA polymerase II-specific"/>
    <property type="evidence" value="ECO:0007669"/>
    <property type="project" value="InterPro"/>
</dbReference>
<dbReference type="SUPFAM" id="SSF57701">
    <property type="entry name" value="Zn2/Cys6 DNA-binding domain"/>
    <property type="match status" value="1"/>
</dbReference>
<reference evidence="6" key="1">
    <citation type="submission" date="2021-03" db="EMBL/GenBank/DDBJ databases">
        <title>Revisited historic fungal species revealed as producer of novel bioactive compounds through whole genome sequencing and comparative genomics.</title>
        <authorList>
            <person name="Vignolle G.A."/>
            <person name="Hochenegger N."/>
            <person name="Mach R.L."/>
            <person name="Mach-Aigner A.R."/>
            <person name="Javad Rahimi M."/>
            <person name="Salim K.A."/>
            <person name="Chan C.M."/>
            <person name="Lim L.B.L."/>
            <person name="Cai F."/>
            <person name="Druzhinina I.S."/>
            <person name="U'Ren J.M."/>
            <person name="Derntl C."/>
        </authorList>
    </citation>
    <scope>NUCLEOTIDE SEQUENCE</scope>
    <source>
        <strain evidence="6">TUCIM 5799</strain>
    </source>
</reference>
<evidence type="ECO:0000256" key="1">
    <source>
        <dbReference type="ARBA" id="ARBA00004123"/>
    </source>
</evidence>
<dbReference type="GO" id="GO:0005634">
    <property type="term" value="C:nucleus"/>
    <property type="evidence" value="ECO:0007669"/>
    <property type="project" value="UniProtKB-SubCell"/>
</dbReference>
<organism evidence="6 7">
    <name type="scientific">Neoarthrinium moseri</name>
    <dbReference type="NCBI Taxonomy" id="1658444"/>
    <lineage>
        <taxon>Eukaryota</taxon>
        <taxon>Fungi</taxon>
        <taxon>Dikarya</taxon>
        <taxon>Ascomycota</taxon>
        <taxon>Pezizomycotina</taxon>
        <taxon>Sordariomycetes</taxon>
        <taxon>Xylariomycetidae</taxon>
        <taxon>Amphisphaeriales</taxon>
        <taxon>Apiosporaceae</taxon>
        <taxon>Neoarthrinium</taxon>
    </lineage>
</organism>
<evidence type="ECO:0000256" key="2">
    <source>
        <dbReference type="ARBA" id="ARBA00022723"/>
    </source>
</evidence>
<dbReference type="InterPro" id="IPR036864">
    <property type="entry name" value="Zn2-C6_fun-type_DNA-bd_sf"/>
</dbReference>
<dbReference type="SMART" id="SM00906">
    <property type="entry name" value="Fungal_trans"/>
    <property type="match status" value="1"/>
</dbReference>
<dbReference type="GO" id="GO:0008270">
    <property type="term" value="F:zinc ion binding"/>
    <property type="evidence" value="ECO:0007669"/>
    <property type="project" value="InterPro"/>
</dbReference>
<protein>
    <recommendedName>
        <fullName evidence="5">Zn(2)-C6 fungal-type domain-containing protein</fullName>
    </recommendedName>
</protein>
<evidence type="ECO:0000256" key="4">
    <source>
        <dbReference type="SAM" id="MobiDB-lite"/>
    </source>
</evidence>
<dbReference type="SMART" id="SM00066">
    <property type="entry name" value="GAL4"/>
    <property type="match status" value="1"/>
</dbReference>
<accession>A0A9P9WRL0</accession>
<evidence type="ECO:0000313" key="7">
    <source>
        <dbReference type="Proteomes" id="UP000829685"/>
    </source>
</evidence>
<dbReference type="Gene3D" id="4.10.240.10">
    <property type="entry name" value="Zn(2)-C6 fungal-type DNA-binding domain"/>
    <property type="match status" value="1"/>
</dbReference>
<dbReference type="Proteomes" id="UP000829685">
    <property type="component" value="Unassembled WGS sequence"/>
</dbReference>
<dbReference type="PANTHER" id="PTHR31001">
    <property type="entry name" value="UNCHARACTERIZED TRANSCRIPTIONAL REGULATORY PROTEIN"/>
    <property type="match status" value="1"/>
</dbReference>
<feature type="domain" description="Zn(2)-C6 fungal-type" evidence="5">
    <location>
        <begin position="43"/>
        <end position="74"/>
    </location>
</feature>
<proteinExistence type="predicted"/>
<keyword evidence="7" id="KW-1185">Reference proteome</keyword>
<sequence length="774" mass="86025">MSASSTGLPQGVGDNGGSAISVDPGESSSASTPPVKRARVLLSCHACRGSKLKCDRQVPCGQCLKKGRPEGCAYAPRPNKQKPAKGMAARLKRLEGMVRGMLDENGAPLSNSNSGGRGLERAHQSEAPLEAGGQVVRGDRATSYVGGTHFMAILEDIDELKNYFEYPEEEEADANGDPYEPAGSPEFLLLSKNVPRNREELLALLPERSVIDRLMMRYFNSNSPSQHILHKPTFSKEYHRFWQDSSSAPLHWIAILFMVTSLGVFFSSFQAPHELEGDSPMPAMDRYRVCRGAAGTALIWGKYSQPNQHTLQALMLYVEADFLVNRESQMNCYLLSSVLIRLMLKMGLHRDPSKLPNISAYDGEMRRRAWNLAIQIDLLVAFHLGLPAMIHGIESDTALPRNLLDTDFHEDSKELPLSRPTSDYTPLTYPIHKAAICRAFGLVARQAHSLTIPTYAEIMKIDAIIEETYSNVPAFMKVKAMEESITDPPMQIIQRFGLASIYQKSRCVLHRKYITDPVPKKEHEYSRKACLSAALKLLEYQSTMYEACKPGAMLSQNGWFISSLAINDFLMADMVVALIIQSSQYSEVGGNYDWITQGTPTPTKDELLQILRRSLFVWQQMATRVPDCRKAFELVETVVRKIEAQMGITPVPIPSDEGTKSANDEATWMQGLTMATNANSNGEAPAGMDESASFDFGEPTFFNNPSSNTVNNVRAPDASLLNMPSDYDWNQFDNFTRGGPDQSFQVPDSWLDRNPLDDLDFITSTSWDPTARTG</sequence>
<evidence type="ECO:0000313" key="6">
    <source>
        <dbReference type="EMBL" id="KAI1876509.1"/>
    </source>
</evidence>
<evidence type="ECO:0000256" key="3">
    <source>
        <dbReference type="ARBA" id="ARBA00023242"/>
    </source>
</evidence>
<dbReference type="PROSITE" id="PS50048">
    <property type="entry name" value="ZN2_CY6_FUNGAL_2"/>
    <property type="match status" value="1"/>
</dbReference>
<dbReference type="GO" id="GO:0006351">
    <property type="term" value="P:DNA-templated transcription"/>
    <property type="evidence" value="ECO:0007669"/>
    <property type="project" value="InterPro"/>
</dbReference>
<comment type="caution">
    <text evidence="6">The sequence shown here is derived from an EMBL/GenBank/DDBJ whole genome shotgun (WGS) entry which is preliminary data.</text>
</comment>
<dbReference type="InterPro" id="IPR007219">
    <property type="entry name" value="XnlR_reg_dom"/>
</dbReference>